<dbReference type="AlphaFoldDB" id="A0A914I6C8"/>
<dbReference type="PRINTS" id="PR00391">
    <property type="entry name" value="PITRANSFER"/>
</dbReference>
<evidence type="ECO:0000259" key="1">
    <source>
        <dbReference type="Pfam" id="PF02121"/>
    </source>
</evidence>
<dbReference type="PANTHER" id="PTHR10658">
    <property type="entry name" value="PHOSPHATIDYLINOSITOL TRANSFER PROTEIN"/>
    <property type="match status" value="1"/>
</dbReference>
<keyword evidence="2" id="KW-1185">Reference proteome</keyword>
<dbReference type="Gene3D" id="3.30.530.20">
    <property type="match status" value="1"/>
</dbReference>
<accession>A0A914I6C8</accession>
<dbReference type="PANTHER" id="PTHR10658:SF11">
    <property type="entry name" value="VIBRATOR, ISOFORM B"/>
    <property type="match status" value="1"/>
</dbReference>
<dbReference type="InterPro" id="IPR055261">
    <property type="entry name" value="PI_transfer_N"/>
</dbReference>
<name>A0A914I6C8_GLORO</name>
<dbReference type="GO" id="GO:0008525">
    <property type="term" value="F:phosphatidylcholine transporter activity"/>
    <property type="evidence" value="ECO:0007669"/>
    <property type="project" value="TreeGrafter"/>
</dbReference>
<dbReference type="GO" id="GO:0005737">
    <property type="term" value="C:cytoplasm"/>
    <property type="evidence" value="ECO:0007669"/>
    <property type="project" value="TreeGrafter"/>
</dbReference>
<dbReference type="InterPro" id="IPR023393">
    <property type="entry name" value="START-like_dom_sf"/>
</dbReference>
<organism evidence="2 3">
    <name type="scientific">Globodera rostochiensis</name>
    <name type="common">Golden nematode worm</name>
    <name type="synonym">Heterodera rostochiensis</name>
    <dbReference type="NCBI Taxonomy" id="31243"/>
    <lineage>
        <taxon>Eukaryota</taxon>
        <taxon>Metazoa</taxon>
        <taxon>Ecdysozoa</taxon>
        <taxon>Nematoda</taxon>
        <taxon>Chromadorea</taxon>
        <taxon>Rhabditida</taxon>
        <taxon>Tylenchina</taxon>
        <taxon>Tylenchomorpha</taxon>
        <taxon>Tylenchoidea</taxon>
        <taxon>Heteroderidae</taxon>
        <taxon>Heteroderinae</taxon>
        <taxon>Globodera</taxon>
    </lineage>
</organism>
<dbReference type="SUPFAM" id="SSF55961">
    <property type="entry name" value="Bet v1-like"/>
    <property type="match status" value="1"/>
</dbReference>
<proteinExistence type="predicted"/>
<dbReference type="Pfam" id="PF02121">
    <property type="entry name" value="IP_trans"/>
    <property type="match status" value="1"/>
</dbReference>
<dbReference type="InterPro" id="IPR001666">
    <property type="entry name" value="PI_transfer"/>
</dbReference>
<reference evidence="3" key="1">
    <citation type="submission" date="2022-11" db="UniProtKB">
        <authorList>
            <consortium name="WormBaseParasite"/>
        </authorList>
    </citation>
    <scope>IDENTIFICATION</scope>
</reference>
<evidence type="ECO:0000313" key="3">
    <source>
        <dbReference type="WBParaSite" id="Gr19_v10_g7035.t1"/>
    </source>
</evidence>
<dbReference type="GO" id="GO:0008526">
    <property type="term" value="F:phosphatidylinositol transfer activity"/>
    <property type="evidence" value="ECO:0007669"/>
    <property type="project" value="TreeGrafter"/>
</dbReference>
<dbReference type="GO" id="GO:0031210">
    <property type="term" value="F:phosphatidylcholine binding"/>
    <property type="evidence" value="ECO:0007669"/>
    <property type="project" value="TreeGrafter"/>
</dbReference>
<sequence length="258" mass="29553">MLTKEYRLVLPMTVEEYQIAHLFCAVEEARRSPAVFKVLQNEPTDGRALHGVVAGAGRHIHTVTQPPPNLASFFPTGALTLHLHSWEAFPYAKTEQRNEHTDGSGRYNHHVEYIRLNDRGTTENAFPFKDLLEAQDIETVHIDIADDNAYAHEQDNNQAAMSPSTFHSERTGRGPLLEGWRDSCEPVMCVYMLVMVDFKLFGLRQTIEQAIHQEFARACYNFHRSLFCSMDRWHGLTLDQARTMEAEMLQEHTENAEP</sequence>
<dbReference type="WBParaSite" id="Gr19_v10_g7035.t1">
    <property type="protein sequence ID" value="Gr19_v10_g7035.t1"/>
    <property type="gene ID" value="Gr19_v10_g7035"/>
</dbReference>
<protein>
    <submittedName>
        <fullName evidence="3">Phosphatidylinositol transfer protein</fullName>
    </submittedName>
</protein>
<evidence type="ECO:0000313" key="2">
    <source>
        <dbReference type="Proteomes" id="UP000887572"/>
    </source>
</evidence>
<dbReference type="Proteomes" id="UP000887572">
    <property type="component" value="Unplaced"/>
</dbReference>
<feature type="domain" description="Phosphatidylinositol transfer protein N-terminal" evidence="1">
    <location>
        <begin position="1"/>
        <end position="248"/>
    </location>
</feature>
<dbReference type="GO" id="GO:0035091">
    <property type="term" value="F:phosphatidylinositol binding"/>
    <property type="evidence" value="ECO:0007669"/>
    <property type="project" value="TreeGrafter"/>
</dbReference>